<organism evidence="2 3">
    <name type="scientific">Proteus terrae subsp. cibarius</name>
    <dbReference type="NCBI Taxonomy" id="626774"/>
    <lineage>
        <taxon>Bacteria</taxon>
        <taxon>Pseudomonadati</taxon>
        <taxon>Pseudomonadota</taxon>
        <taxon>Gammaproteobacteria</taxon>
        <taxon>Enterobacterales</taxon>
        <taxon>Morganellaceae</taxon>
        <taxon>Proteus</taxon>
    </lineage>
</organism>
<accession>A0A8I0WVR4</accession>
<dbReference type="Proteomes" id="UP000612266">
    <property type="component" value="Unassembled WGS sequence"/>
</dbReference>
<feature type="compositionally biased region" description="Low complexity" evidence="1">
    <location>
        <begin position="15"/>
        <end position="25"/>
    </location>
</feature>
<dbReference type="RefSeq" id="WP_196564005.1">
    <property type="nucleotide sequence ID" value="NZ_JADSJR010000032.1"/>
</dbReference>
<feature type="region of interest" description="Disordered" evidence="1">
    <location>
        <begin position="263"/>
        <end position="285"/>
    </location>
</feature>
<evidence type="ECO:0000313" key="3">
    <source>
        <dbReference type="Proteomes" id="UP000612266"/>
    </source>
</evidence>
<dbReference type="AlphaFoldDB" id="A0A8I0WVR4"/>
<comment type="caution">
    <text evidence="2">The sequence shown here is derived from an EMBL/GenBank/DDBJ whole genome shotgun (WGS) entry which is preliminary data.</text>
</comment>
<evidence type="ECO:0000313" key="2">
    <source>
        <dbReference type="EMBL" id="MBG2916093.1"/>
    </source>
</evidence>
<evidence type="ECO:0000256" key="1">
    <source>
        <dbReference type="SAM" id="MobiDB-lite"/>
    </source>
</evidence>
<feature type="compositionally biased region" description="Polar residues" evidence="1">
    <location>
        <begin position="26"/>
        <end position="42"/>
    </location>
</feature>
<feature type="compositionally biased region" description="Acidic residues" evidence="1">
    <location>
        <begin position="68"/>
        <end position="80"/>
    </location>
</feature>
<protein>
    <submittedName>
        <fullName evidence="2">Phage capsid protein</fullName>
    </submittedName>
</protein>
<proteinExistence type="predicted"/>
<dbReference type="InterPro" id="IPR015385">
    <property type="entry name" value="Phage_P22_Gp8_scaffold"/>
</dbReference>
<feature type="region of interest" description="Disordered" evidence="1">
    <location>
        <begin position="114"/>
        <end position="141"/>
    </location>
</feature>
<sequence>MENELIIDGQAVPMSENQESQQQENTDQPTQVSENNTANNAEVVTGDSAEVKPDQSVEQEQDYSLQIGDEEISLTDDDDSIEGKPAPHWVKDLRKGFKDTQKENRELKRQLEEITAKQTQEPAVNHNDEMPQKPTLESCDWSEEAYEKALTDWYEKKSRADQSKKAKEKEQLDYKEKILKRLEDHKQRASKLPVKDYAEMEEIVTNEVPIIHQEILLRAADEGTELIAYALGKNKELRQRLTAEKDPIRAAFLLGQLSQKVKLAPKPKKAPKPEPEVKGGAGSVTTDELNKLCPGAIIE</sequence>
<gene>
    <name evidence="2" type="ORF">I4901_17135</name>
</gene>
<dbReference type="EMBL" id="JADSJR010000032">
    <property type="protein sequence ID" value="MBG2916093.1"/>
    <property type="molecule type" value="Genomic_DNA"/>
</dbReference>
<feature type="region of interest" description="Disordered" evidence="1">
    <location>
        <begin position="1"/>
        <end position="87"/>
    </location>
</feature>
<name>A0A8I0WVR4_9GAMM</name>
<reference evidence="2" key="1">
    <citation type="submission" date="2020-11" db="EMBL/GenBank/DDBJ databases">
        <title>Enhanced detection system for hospital associated transmission using whole genome sequencing surveillance.</title>
        <authorList>
            <person name="Harrison L.H."/>
            <person name="Van Tyne D."/>
            <person name="Marsh J.W."/>
            <person name="Griffith M.P."/>
            <person name="Snyder D.J."/>
            <person name="Cooper V.S."/>
            <person name="Mustapha M."/>
        </authorList>
    </citation>
    <scope>NUCLEOTIDE SEQUENCE</scope>
    <source>
        <strain evidence="2">PR00070</strain>
    </source>
</reference>
<dbReference type="Pfam" id="PF09306">
    <property type="entry name" value="Phage-scaffold"/>
    <property type="match status" value="1"/>
</dbReference>